<feature type="region of interest" description="Disordered" evidence="1">
    <location>
        <begin position="554"/>
        <end position="584"/>
    </location>
</feature>
<dbReference type="Pfam" id="PF05641">
    <property type="entry name" value="Agenet"/>
    <property type="match status" value="1"/>
</dbReference>
<feature type="compositionally biased region" description="Polar residues" evidence="1">
    <location>
        <begin position="98"/>
        <end position="108"/>
    </location>
</feature>
<feature type="compositionally biased region" description="Polar residues" evidence="1">
    <location>
        <begin position="28"/>
        <end position="72"/>
    </location>
</feature>
<feature type="region of interest" description="Disordered" evidence="1">
    <location>
        <begin position="26"/>
        <end position="72"/>
    </location>
</feature>
<proteinExistence type="predicted"/>
<feature type="compositionally biased region" description="Polar residues" evidence="1">
    <location>
        <begin position="400"/>
        <end position="416"/>
    </location>
</feature>
<organism evidence="3 4">
    <name type="scientific">Iris pallida</name>
    <name type="common">Sweet iris</name>
    <dbReference type="NCBI Taxonomy" id="29817"/>
    <lineage>
        <taxon>Eukaryota</taxon>
        <taxon>Viridiplantae</taxon>
        <taxon>Streptophyta</taxon>
        <taxon>Embryophyta</taxon>
        <taxon>Tracheophyta</taxon>
        <taxon>Spermatophyta</taxon>
        <taxon>Magnoliopsida</taxon>
        <taxon>Liliopsida</taxon>
        <taxon>Asparagales</taxon>
        <taxon>Iridaceae</taxon>
        <taxon>Iridoideae</taxon>
        <taxon>Irideae</taxon>
        <taxon>Iris</taxon>
    </lineage>
</organism>
<protein>
    <recommendedName>
        <fullName evidence="2">Agenet domain-containing protein</fullName>
    </recommendedName>
</protein>
<feature type="domain" description="Agenet" evidence="2">
    <location>
        <begin position="950"/>
        <end position="1022"/>
    </location>
</feature>
<feature type="region of interest" description="Disordered" evidence="1">
    <location>
        <begin position="84"/>
        <end position="108"/>
    </location>
</feature>
<feature type="compositionally biased region" description="Basic and acidic residues" evidence="1">
    <location>
        <begin position="85"/>
        <end position="96"/>
    </location>
</feature>
<evidence type="ECO:0000313" key="4">
    <source>
        <dbReference type="Proteomes" id="UP001140949"/>
    </source>
</evidence>
<feature type="compositionally biased region" description="Polar residues" evidence="1">
    <location>
        <begin position="560"/>
        <end position="572"/>
    </location>
</feature>
<keyword evidence="4" id="KW-1185">Reference proteome</keyword>
<reference evidence="3" key="1">
    <citation type="journal article" date="2023" name="GigaByte">
        <title>Genome assembly of the bearded iris, Iris pallida Lam.</title>
        <authorList>
            <person name="Bruccoleri R.E."/>
            <person name="Oakeley E.J."/>
            <person name="Faust A.M.E."/>
            <person name="Altorfer M."/>
            <person name="Dessus-Babus S."/>
            <person name="Burckhardt D."/>
            <person name="Oertli M."/>
            <person name="Naumann U."/>
            <person name="Petersen F."/>
            <person name="Wong J."/>
        </authorList>
    </citation>
    <scope>NUCLEOTIDE SEQUENCE</scope>
    <source>
        <strain evidence="3">GSM-AAB239-AS_SAM_17_03QT</strain>
    </source>
</reference>
<dbReference type="CDD" id="cd20403">
    <property type="entry name" value="Tudor_Agenet_FMRP-like_rpt2"/>
    <property type="match status" value="1"/>
</dbReference>
<dbReference type="PANTHER" id="PTHR48429">
    <property type="entry name" value="AGENET DOMAIN-CONTAINING PROTEIN"/>
    <property type="match status" value="1"/>
</dbReference>
<evidence type="ECO:0000313" key="3">
    <source>
        <dbReference type="EMBL" id="KAJ6791259.1"/>
    </source>
</evidence>
<dbReference type="Proteomes" id="UP001140949">
    <property type="component" value="Unassembled WGS sequence"/>
</dbReference>
<accession>A0AAX6DHQ6</accession>
<comment type="caution">
    <text evidence="3">The sequence shown here is derived from an EMBL/GenBank/DDBJ whole genome shotgun (WGS) entry which is preliminary data.</text>
</comment>
<evidence type="ECO:0000256" key="1">
    <source>
        <dbReference type="SAM" id="MobiDB-lite"/>
    </source>
</evidence>
<dbReference type="InterPro" id="IPR014002">
    <property type="entry name" value="Agenet_dom_plant"/>
</dbReference>
<dbReference type="InterPro" id="IPR008395">
    <property type="entry name" value="Agenet-like_dom"/>
</dbReference>
<dbReference type="EMBL" id="JANAVB010044420">
    <property type="protein sequence ID" value="KAJ6791259.1"/>
    <property type="molecule type" value="Genomic_DNA"/>
</dbReference>
<feature type="region of interest" description="Disordered" evidence="1">
    <location>
        <begin position="135"/>
        <end position="249"/>
    </location>
</feature>
<feature type="compositionally biased region" description="Basic and acidic residues" evidence="1">
    <location>
        <begin position="1389"/>
        <end position="1410"/>
    </location>
</feature>
<feature type="region of interest" description="Disordered" evidence="1">
    <location>
        <begin position="1252"/>
        <end position="1309"/>
    </location>
</feature>
<feature type="compositionally biased region" description="Polar residues" evidence="1">
    <location>
        <begin position="1414"/>
        <end position="1430"/>
    </location>
</feature>
<feature type="compositionally biased region" description="Basic and acidic residues" evidence="1">
    <location>
        <begin position="152"/>
        <end position="162"/>
    </location>
</feature>
<dbReference type="InterPro" id="IPR055274">
    <property type="entry name" value="SWO1"/>
</dbReference>
<feature type="compositionally biased region" description="Polar residues" evidence="1">
    <location>
        <begin position="222"/>
        <end position="238"/>
    </location>
</feature>
<feature type="region of interest" description="Disordered" evidence="1">
    <location>
        <begin position="375"/>
        <end position="420"/>
    </location>
</feature>
<feature type="domain" description="Agenet" evidence="2">
    <location>
        <begin position="1041"/>
        <end position="1099"/>
    </location>
</feature>
<feature type="compositionally biased region" description="Low complexity" evidence="1">
    <location>
        <begin position="1450"/>
        <end position="1460"/>
    </location>
</feature>
<name>A0AAX6DHQ6_IRIPA</name>
<feature type="compositionally biased region" description="Polar residues" evidence="1">
    <location>
        <begin position="1294"/>
        <end position="1305"/>
    </location>
</feature>
<sequence>MAPVSPEVFTSVDKEIVVNVTVGLASNDEGQTLLETPSSEKNSSVGLASNDDGQTLLETPSSEKNSSGGAQNCFANVSAFPSSRSDAEDHLVEADSGKPSSLEPNCGSPTVISCSGHVQDQEGSRVLSDRTGIASNCAPQISSETGGNSDKVQSKVEDDRSFTFEVGSLADRSKKRPGSEWKPFPSMQTSELPKISNEKSPGSHTESKEGKQHGVRRKTPNADKTTGVTVSSNESLSTPKRKSVKGTPIVKKPVDKDARSFSVTSTSLETVSRETQLEESHQCERNEMKASCSPIVQTSGLPDLNSSVAATTLFYQPFTDIQQVQLRAQIFVYGSLIQGIPPDEACMVSAFGGTDRGRSSWEALWRLSSEKYQNQKSPLINSETKHPRSAVRVPEHEVRSSSLQSKVSNTSANQSGGKVVPSALQNSTPLPSPVWSISTNDVLNPNMPRGVHLDFNQVLSPLQSYYSSQTRQFANNSTPWSSQAPHNGPGGVPIKGSTLSAVSQYSTVPFVETVQVTPVRDSSMPRAPHIQLVAPSALLPTSSPLSVTAVTVVKNETQRKTPGTNKNASNSQKPRKRKKAAGAEDLCSTIPVSQSTTESCSTAIAEIVPPASADLVSSSSMPTKVASGNLITTTPNIFPAPYQIVSNNSTEQRAIFSEETNSRIEQAKLQAEDAASLAAASVRHSQDIWSQLAAQRDTGLASEVEVKLVSVAVAAAAAASVAKAAAAAAKVALDAALQAKMMADETLGLATKGTLTQIPESGPDTGKNLGRLTPDSVLKGKDKLNGSSSVISAAREAAGRRVEAASAATKRAENIDAIVKAAELAAEAVSQAGAIITMGDPLPFRLSDLVDAGPEAFWKVPQTGTENLNTNNLLGAGDMGLNHSDHHDQVVKQSNEKPLNNKGIRKTGTEYRVSNSDTLAGNYQGELVNSVTVRNDRHQRDQLSTILMESDIQPGSLVEVASDADGLRGAWFSARVLDLKDNKAYVCYDNLLTDKDSGQLKEWLSLEGEGNTAPRIRMAHPMTTSKHEGTRKRRREAVGNYVWAVGDHVDAWMRDRWLEGIVTEKFQGDETKLTVHFPAGDDSSVVRAWDLRPSLVWKDGQWTEWLRARGNTLCPYEGDTPKEKRLKLGRSEANFDGEFEGRGIGKLWEKIPLEDPGHTEESIPLNLSAKDAVFSVGRNVREESISDALKVKQTGFQKERSRVVFGVPKPGKKRKFMEVSKHYVTDNKTDKKTDGNDSLKFAKYLMPQQSRLWKNTSKVEPKGKPAGELNKTRGIKSVKSQTIQTRSTSEKDISSLSTTSVSNRGDSSRGALHNLIAGISEKSTLEKNPVEVVSFPSSLGTSASLSLDSCGQALSGVPAAKKKSTSAAEGDSGAKGRSTSSVDKRHKPTRSEDKGENSVKEIPDSTEPRRSNRKIQPTSRLLEGLQSSLIISKIPSFSHDRSARPKHRGSSSSSRGSSRG</sequence>
<gene>
    <name evidence="3" type="ORF">M6B38_243895</name>
</gene>
<evidence type="ECO:0000259" key="2">
    <source>
        <dbReference type="SMART" id="SM00743"/>
    </source>
</evidence>
<reference evidence="3" key="2">
    <citation type="submission" date="2023-04" db="EMBL/GenBank/DDBJ databases">
        <authorList>
            <person name="Bruccoleri R.E."/>
            <person name="Oakeley E.J."/>
            <person name="Faust A.-M."/>
            <person name="Dessus-Babus S."/>
            <person name="Altorfer M."/>
            <person name="Burckhardt D."/>
            <person name="Oertli M."/>
            <person name="Naumann U."/>
            <person name="Petersen F."/>
            <person name="Wong J."/>
        </authorList>
    </citation>
    <scope>NUCLEOTIDE SEQUENCE</scope>
    <source>
        <strain evidence="3">GSM-AAB239-AS_SAM_17_03QT</strain>
        <tissue evidence="3">Leaf</tissue>
    </source>
</reference>
<feature type="compositionally biased region" description="Polar residues" evidence="1">
    <location>
        <begin position="1278"/>
        <end position="1287"/>
    </location>
</feature>
<dbReference type="CDD" id="cd20405">
    <property type="entry name" value="Tudor_Agenet_AtDUF_rpt1_3"/>
    <property type="match status" value="1"/>
</dbReference>
<dbReference type="PANTHER" id="PTHR48429:SF1">
    <property type="entry name" value="AGENET DOMAIN-CONTAINING PROTEIN"/>
    <property type="match status" value="1"/>
</dbReference>
<feature type="compositionally biased region" description="Polar residues" evidence="1">
    <location>
        <begin position="135"/>
        <end position="151"/>
    </location>
</feature>
<feature type="region of interest" description="Disordered" evidence="1">
    <location>
        <begin position="1357"/>
        <end position="1460"/>
    </location>
</feature>
<dbReference type="SMART" id="SM00743">
    <property type="entry name" value="Agenet"/>
    <property type="match status" value="2"/>
</dbReference>